<accession>A0AA39A5F8</accession>
<keyword evidence="1" id="KW-1133">Transmembrane helix</keyword>
<keyword evidence="1" id="KW-0812">Transmembrane</keyword>
<dbReference type="EMBL" id="JARBHA010000005">
    <property type="protein sequence ID" value="KAJ9701191.1"/>
    <property type="molecule type" value="Genomic_DNA"/>
</dbReference>
<name>A0AA39A5F8_VITRO</name>
<organism evidence="2 3">
    <name type="scientific">Vitis rotundifolia</name>
    <name type="common">Muscadine grape</name>
    <dbReference type="NCBI Taxonomy" id="103349"/>
    <lineage>
        <taxon>Eukaryota</taxon>
        <taxon>Viridiplantae</taxon>
        <taxon>Streptophyta</taxon>
        <taxon>Embryophyta</taxon>
        <taxon>Tracheophyta</taxon>
        <taxon>Spermatophyta</taxon>
        <taxon>Magnoliopsida</taxon>
        <taxon>eudicotyledons</taxon>
        <taxon>Gunneridae</taxon>
        <taxon>Pentapetalae</taxon>
        <taxon>rosids</taxon>
        <taxon>Vitales</taxon>
        <taxon>Vitaceae</taxon>
        <taxon>Viteae</taxon>
        <taxon>Vitis</taxon>
    </lineage>
</organism>
<dbReference type="AlphaFoldDB" id="A0AA39A5F8"/>
<dbReference type="InterPro" id="IPR040305">
    <property type="entry name" value="At1g75730-like"/>
</dbReference>
<evidence type="ECO:0000256" key="1">
    <source>
        <dbReference type="SAM" id="Phobius"/>
    </source>
</evidence>
<feature type="transmembrane region" description="Helical" evidence="1">
    <location>
        <begin position="110"/>
        <end position="133"/>
    </location>
</feature>
<evidence type="ECO:0000313" key="2">
    <source>
        <dbReference type="EMBL" id="KAJ9701191.1"/>
    </source>
</evidence>
<protein>
    <submittedName>
        <fullName evidence="2">Uncharacterized protein</fullName>
    </submittedName>
</protein>
<dbReference type="PANTHER" id="PTHR34792:SF1">
    <property type="entry name" value="OS02G0121500 PROTEIN"/>
    <property type="match status" value="1"/>
</dbReference>
<evidence type="ECO:0000313" key="3">
    <source>
        <dbReference type="Proteomes" id="UP001168098"/>
    </source>
</evidence>
<keyword evidence="1" id="KW-0472">Membrane</keyword>
<comment type="caution">
    <text evidence="2">The sequence shown here is derived from an EMBL/GenBank/DDBJ whole genome shotgun (WGS) entry which is preliminary data.</text>
</comment>
<proteinExistence type="predicted"/>
<reference evidence="2 3" key="1">
    <citation type="journal article" date="2023" name="BMC Biotechnol.">
        <title>Vitis rotundifolia cv Carlos genome sequencing.</title>
        <authorList>
            <person name="Huff M."/>
            <person name="Hulse-Kemp A."/>
            <person name="Scheffler B."/>
            <person name="Youngblood R."/>
            <person name="Simpson S."/>
            <person name="Babiker E."/>
            <person name="Staton M."/>
        </authorList>
    </citation>
    <scope>NUCLEOTIDE SEQUENCE [LARGE SCALE GENOMIC DNA]</scope>
    <source>
        <tissue evidence="2">Leaf</tissue>
    </source>
</reference>
<dbReference type="Proteomes" id="UP001168098">
    <property type="component" value="Unassembled WGS sequence"/>
</dbReference>
<dbReference type="PANTHER" id="PTHR34792">
    <property type="entry name" value="OS02G0121500 PROTEIN"/>
    <property type="match status" value="1"/>
</dbReference>
<gene>
    <name evidence="2" type="ORF">PVL29_006507</name>
</gene>
<sequence>MQKQENQHNSDSLQKRSEEEVIQPKQLKLALLTQIPVLSPLIHTRGLHYKYGGSDWSQKQPMSGSITKEEEEAVETLYTLVGIFPDNDKTDNKSELVGESSESKLNLFKIYVLFDDICTHFMAYALIISLIYWTMEMWKQWVSLHLDNMKSNDTMKNSLSKEETYLKCNAK</sequence>
<keyword evidence="3" id="KW-1185">Reference proteome</keyword>